<feature type="non-terminal residue" evidence="2">
    <location>
        <position position="1"/>
    </location>
</feature>
<sequence>NDAFYCFQDVRIPDNLHYLLIKVSLLGSWLHVEELKQITPGIKVSSHQALYTWGSTRPNEYSSIRKRKERRQAQCNQSHNWRLEGWTRSERRSMDFASRNTGVVETGDQGEHHYDTL</sequence>
<evidence type="ECO:0000313" key="3">
    <source>
        <dbReference type="Proteomes" id="UP001432027"/>
    </source>
</evidence>
<protein>
    <submittedName>
        <fullName evidence="2">Uncharacterized protein</fullName>
    </submittedName>
</protein>
<accession>A0AAV5T417</accession>
<feature type="region of interest" description="Disordered" evidence="1">
    <location>
        <begin position="97"/>
        <end position="117"/>
    </location>
</feature>
<reference evidence="2" key="1">
    <citation type="submission" date="2023-10" db="EMBL/GenBank/DDBJ databases">
        <title>Genome assembly of Pristionchus species.</title>
        <authorList>
            <person name="Yoshida K."/>
            <person name="Sommer R.J."/>
        </authorList>
    </citation>
    <scope>NUCLEOTIDE SEQUENCE</scope>
    <source>
        <strain evidence="2">RS0144</strain>
    </source>
</reference>
<comment type="caution">
    <text evidence="2">The sequence shown here is derived from an EMBL/GenBank/DDBJ whole genome shotgun (WGS) entry which is preliminary data.</text>
</comment>
<evidence type="ECO:0000313" key="2">
    <source>
        <dbReference type="EMBL" id="GMS90245.1"/>
    </source>
</evidence>
<dbReference type="AlphaFoldDB" id="A0AAV5T417"/>
<gene>
    <name evidence="2" type="ORF">PENTCL1PPCAC_12420</name>
</gene>
<evidence type="ECO:0000256" key="1">
    <source>
        <dbReference type="SAM" id="MobiDB-lite"/>
    </source>
</evidence>
<dbReference type="EMBL" id="BTSX01000003">
    <property type="protein sequence ID" value="GMS90245.1"/>
    <property type="molecule type" value="Genomic_DNA"/>
</dbReference>
<dbReference type="Proteomes" id="UP001432027">
    <property type="component" value="Unassembled WGS sequence"/>
</dbReference>
<keyword evidence="3" id="KW-1185">Reference proteome</keyword>
<proteinExistence type="predicted"/>
<organism evidence="2 3">
    <name type="scientific">Pristionchus entomophagus</name>
    <dbReference type="NCBI Taxonomy" id="358040"/>
    <lineage>
        <taxon>Eukaryota</taxon>
        <taxon>Metazoa</taxon>
        <taxon>Ecdysozoa</taxon>
        <taxon>Nematoda</taxon>
        <taxon>Chromadorea</taxon>
        <taxon>Rhabditida</taxon>
        <taxon>Rhabditina</taxon>
        <taxon>Diplogasteromorpha</taxon>
        <taxon>Diplogasteroidea</taxon>
        <taxon>Neodiplogasteridae</taxon>
        <taxon>Pristionchus</taxon>
    </lineage>
</organism>
<name>A0AAV5T417_9BILA</name>